<proteinExistence type="predicted"/>
<name>A0A2Z5HDP4_9CAUD</name>
<gene>
    <name evidence="1" type="primary">46</name>
    <name evidence="1" type="ORF">SEA_NADEEM_46</name>
</gene>
<evidence type="ECO:0000313" key="2">
    <source>
        <dbReference type="Proteomes" id="UP000252271"/>
    </source>
</evidence>
<reference evidence="2" key="1">
    <citation type="submission" date="2018-05" db="EMBL/GenBank/DDBJ databases">
        <authorList>
            <person name="Agudelo C."/>
            <person name="Belgraves K."/>
            <person name="Bryant B."/>
            <person name="Burch A."/>
            <person name="Burrows Z."/>
            <person name="Douthitt C."/>
            <person name="Delaflor Y."/>
            <person name="Durden S."/>
            <person name="Esquivel A."/>
            <person name="Garofalo J."/>
            <person name="Grace R."/>
            <person name="Kronk J."/>
            <person name="Krumfolz S."/>
            <person name="Kuiack J."/>
            <person name="Lindo R."/>
            <person name="Noel R."/>
            <person name="Norus J."/>
            <person name="Parks M."/>
            <person name="Rahmoune A."/>
            <person name="Rivera D."/>
            <person name="Rodriguez J."/>
            <person name="Thompson S."/>
            <person name="Vasquez J."/>
            <person name="Vosburg C."/>
            <person name="Wiersma-Koch H."/>
            <person name="D'Elia T."/>
            <person name="Garlena R.A."/>
            <person name="Russell D.A."/>
            <person name="Pope W.H."/>
            <person name="Jacobs-Sera D."/>
            <person name="Hatfull G.F."/>
        </authorList>
    </citation>
    <scope>NUCLEOTIDE SEQUENCE [LARGE SCALE GENOMIC DNA]</scope>
</reference>
<organism evidence="1 2">
    <name type="scientific">Gordonia phage Nadeem</name>
    <dbReference type="NCBI Taxonomy" id="2250369"/>
    <lineage>
        <taxon>Viruses</taxon>
        <taxon>Duplodnaviria</taxon>
        <taxon>Heunggongvirae</taxon>
        <taxon>Uroviricota</taxon>
        <taxon>Caudoviricetes</taxon>
        <taxon>Betterkatzvirus</taxon>
        <taxon>Betterkatzvirus betterkatz</taxon>
    </lineage>
</organism>
<dbReference type="EMBL" id="MH399781">
    <property type="protein sequence ID" value="AXC38124.1"/>
    <property type="molecule type" value="Genomic_DNA"/>
</dbReference>
<protein>
    <submittedName>
        <fullName evidence="1">Uncharacterized protein</fullName>
    </submittedName>
</protein>
<dbReference type="Proteomes" id="UP000252271">
    <property type="component" value="Segment"/>
</dbReference>
<sequence length="74" mass="8520">MTGRPRRRIYRLESHGDVFKFTRCARCGKAIAYLAHVQVWVHVVSVYDHIAVVPRFVTDVPERFAGVLNQAVRP</sequence>
<accession>A0A2Z5HDP4</accession>
<evidence type="ECO:0000313" key="1">
    <source>
        <dbReference type="EMBL" id="AXC38124.1"/>
    </source>
</evidence>